<dbReference type="InterPro" id="IPR021109">
    <property type="entry name" value="Peptidase_aspartic_dom_sf"/>
</dbReference>
<gene>
    <name evidence="1" type="ORF">G6F64_014128</name>
</gene>
<name>A0A9P6WUN7_RHIOR</name>
<dbReference type="EMBL" id="JAANQT010007330">
    <property type="protein sequence ID" value="KAG1287671.1"/>
    <property type="molecule type" value="Genomic_DNA"/>
</dbReference>
<dbReference type="Proteomes" id="UP000716291">
    <property type="component" value="Unassembled WGS sequence"/>
</dbReference>
<reference evidence="1" key="1">
    <citation type="journal article" date="2020" name="Microb. Genom.">
        <title>Genetic diversity of clinical and environmental Mucorales isolates obtained from an investigation of mucormycosis cases among solid organ transplant recipients.</title>
        <authorList>
            <person name="Nguyen M.H."/>
            <person name="Kaul D."/>
            <person name="Muto C."/>
            <person name="Cheng S.J."/>
            <person name="Richter R.A."/>
            <person name="Bruno V.M."/>
            <person name="Liu G."/>
            <person name="Beyhan S."/>
            <person name="Sundermann A.J."/>
            <person name="Mounaud S."/>
            <person name="Pasculle A.W."/>
            <person name="Nierman W.C."/>
            <person name="Driscoll E."/>
            <person name="Cumbie R."/>
            <person name="Clancy C.J."/>
            <person name="Dupont C.L."/>
        </authorList>
    </citation>
    <scope>NUCLEOTIDE SEQUENCE</scope>
    <source>
        <strain evidence="1">GL11</strain>
    </source>
</reference>
<keyword evidence="2" id="KW-1185">Reference proteome</keyword>
<dbReference type="AlphaFoldDB" id="A0A9P6WUN7"/>
<organism evidence="1 2">
    <name type="scientific">Rhizopus oryzae</name>
    <name type="common">Mucormycosis agent</name>
    <name type="synonym">Rhizopus arrhizus var. delemar</name>
    <dbReference type="NCBI Taxonomy" id="64495"/>
    <lineage>
        <taxon>Eukaryota</taxon>
        <taxon>Fungi</taxon>
        <taxon>Fungi incertae sedis</taxon>
        <taxon>Mucoromycota</taxon>
        <taxon>Mucoromycotina</taxon>
        <taxon>Mucoromycetes</taxon>
        <taxon>Mucorales</taxon>
        <taxon>Mucorineae</taxon>
        <taxon>Rhizopodaceae</taxon>
        <taxon>Rhizopus</taxon>
    </lineage>
</organism>
<dbReference type="Gene3D" id="2.40.70.10">
    <property type="entry name" value="Acid Proteases"/>
    <property type="match status" value="1"/>
</dbReference>
<protein>
    <submittedName>
        <fullName evidence="1">Uncharacterized protein</fullName>
    </submittedName>
</protein>
<sequence>MSKALADKLGLSIDAASETIFTMGNGTKQAGLGVIYDVPVEVKENMIIPCTVEVLPSCPTHFILGNNWLIRAKAKIDFNSESLKVSYKNQKAELPITFLRKQEKIPKITTYTQTYKNPVSQTNSNSKHVHFEEEADESTEEYMLKMNYLTKSIKKKAMMNHY</sequence>
<evidence type="ECO:0000313" key="2">
    <source>
        <dbReference type="Proteomes" id="UP000716291"/>
    </source>
</evidence>
<accession>A0A9P6WUN7</accession>
<evidence type="ECO:0000313" key="1">
    <source>
        <dbReference type="EMBL" id="KAG1287671.1"/>
    </source>
</evidence>
<proteinExistence type="predicted"/>
<comment type="caution">
    <text evidence="1">The sequence shown here is derived from an EMBL/GenBank/DDBJ whole genome shotgun (WGS) entry which is preliminary data.</text>
</comment>